<keyword evidence="3" id="KW-1185">Reference proteome</keyword>
<comment type="caution">
    <text evidence="2">The sequence shown here is derived from an EMBL/GenBank/DDBJ whole genome shotgun (WGS) entry which is preliminary data.</text>
</comment>
<gene>
    <name evidence="2" type="ORF">CYCCA115_LOCUS16921</name>
</gene>
<evidence type="ECO:0000256" key="1">
    <source>
        <dbReference type="SAM" id="MobiDB-lite"/>
    </source>
</evidence>
<evidence type="ECO:0000313" key="3">
    <source>
        <dbReference type="Proteomes" id="UP001295423"/>
    </source>
</evidence>
<feature type="region of interest" description="Disordered" evidence="1">
    <location>
        <begin position="1"/>
        <end position="38"/>
    </location>
</feature>
<organism evidence="2 3">
    <name type="scientific">Cylindrotheca closterium</name>
    <dbReference type="NCBI Taxonomy" id="2856"/>
    <lineage>
        <taxon>Eukaryota</taxon>
        <taxon>Sar</taxon>
        <taxon>Stramenopiles</taxon>
        <taxon>Ochrophyta</taxon>
        <taxon>Bacillariophyta</taxon>
        <taxon>Bacillariophyceae</taxon>
        <taxon>Bacillariophycidae</taxon>
        <taxon>Bacillariales</taxon>
        <taxon>Bacillariaceae</taxon>
        <taxon>Cylindrotheca</taxon>
    </lineage>
</organism>
<protein>
    <submittedName>
        <fullName evidence="2">Uncharacterized protein</fullName>
    </submittedName>
</protein>
<dbReference type="Proteomes" id="UP001295423">
    <property type="component" value="Unassembled WGS sequence"/>
</dbReference>
<accession>A0AAD2FZS2</accession>
<name>A0AAD2FZS2_9STRA</name>
<feature type="region of interest" description="Disordered" evidence="1">
    <location>
        <begin position="224"/>
        <end position="249"/>
    </location>
</feature>
<dbReference type="AlphaFoldDB" id="A0AAD2FZS2"/>
<sequence length="401" mass="43109">MPGNKRVNKIDDRNMEASTTINGNDPRHQSGKSSSSLLEGAGVQRVPLHSSATTAGSPIAASQIDQTIMREMINQLLAGGQHSVPQVDLDANALLSSLIEAQRQAAIPQILQVPQIPQLGAAASLNPVLLSQQSEHALSSSLQTAYLQNYLSNMGQSTLMNSIFEQILMGQLGNTMPSYYPSAIPGAAGPTSNSPFTTFGAMTTDPSLQGLIMAQNPQQVLHTVSAGSASQERPRKRQRLGSDSPPSRVLALPEDHEILSEHQIFLRSQIEAFCATSDDISTHTRGRNKPVSLGQVGIRCRHCAHVPVKQRQKGSTYFPASLLGLYQAAQNMCSTHMQSGLCDQMPHEVRHQFAQLLTSKVSGSGAGRPYWARAATKLGLVDTEDGIRLSSHDHLNRSNGS</sequence>
<proteinExistence type="predicted"/>
<reference evidence="2" key="1">
    <citation type="submission" date="2023-08" db="EMBL/GenBank/DDBJ databases">
        <authorList>
            <person name="Audoor S."/>
            <person name="Bilcke G."/>
        </authorList>
    </citation>
    <scope>NUCLEOTIDE SEQUENCE</scope>
</reference>
<dbReference type="EMBL" id="CAKOGP040001958">
    <property type="protein sequence ID" value="CAJ1957879.1"/>
    <property type="molecule type" value="Genomic_DNA"/>
</dbReference>
<evidence type="ECO:0000313" key="2">
    <source>
        <dbReference type="EMBL" id="CAJ1957879.1"/>
    </source>
</evidence>